<keyword evidence="3" id="KW-1185">Reference proteome</keyword>
<proteinExistence type="predicted"/>
<dbReference type="PROSITE" id="PS50879">
    <property type="entry name" value="RNASE_H_1"/>
    <property type="match status" value="1"/>
</dbReference>
<evidence type="ECO:0000313" key="2">
    <source>
        <dbReference type="EMBL" id="EFN65847.1"/>
    </source>
</evidence>
<dbReference type="GO" id="GO:0003676">
    <property type="term" value="F:nucleic acid binding"/>
    <property type="evidence" value="ECO:0007669"/>
    <property type="project" value="InterPro"/>
</dbReference>
<dbReference type="STRING" id="104421.E2AL44"/>
<evidence type="ECO:0000259" key="1">
    <source>
        <dbReference type="PROSITE" id="PS50879"/>
    </source>
</evidence>
<dbReference type="EMBL" id="GL440451">
    <property type="protein sequence ID" value="EFN65847.1"/>
    <property type="molecule type" value="Genomic_DNA"/>
</dbReference>
<dbReference type="Pfam" id="PF00075">
    <property type="entry name" value="RNase_H"/>
    <property type="match status" value="1"/>
</dbReference>
<dbReference type="CDD" id="cd09276">
    <property type="entry name" value="Rnase_HI_RT_non_LTR"/>
    <property type="match status" value="1"/>
</dbReference>
<dbReference type="InParanoid" id="E2AL44"/>
<feature type="non-terminal residue" evidence="2">
    <location>
        <position position="1"/>
    </location>
</feature>
<name>E2AL44_CAMFO</name>
<protein>
    <recommendedName>
        <fullName evidence="1">RNase H type-1 domain-containing protein</fullName>
    </recommendedName>
</protein>
<dbReference type="InterPro" id="IPR002156">
    <property type="entry name" value="RNaseH_domain"/>
</dbReference>
<sequence>STFTAEAFAIRTALEILQGSYSKKEYNHENVIIFSDCQGVLKALKNNKLSVYHNRYIMEARELYWKIVTQFRIKIYLIWIPSHKGFIGNEIADILAKQGASERADDSIHVPFQDLTSVFKNEEWNDTQDRILTQARVKGQHYFSNYYKRSRKKSWFYGIQADRYFCTLINRIRANHYNLNASLARKEYIASAQCECGYDYEDIDHVVWSCDRYSRERESL</sequence>
<dbReference type="InterPro" id="IPR012337">
    <property type="entry name" value="RNaseH-like_sf"/>
</dbReference>
<dbReference type="AlphaFoldDB" id="E2AL44"/>
<dbReference type="OMA" id="YIMEARE"/>
<gene>
    <name evidence="2" type="ORF">EAG_02388</name>
</gene>
<organism evidence="3">
    <name type="scientific">Camponotus floridanus</name>
    <name type="common">Florida carpenter ant</name>
    <dbReference type="NCBI Taxonomy" id="104421"/>
    <lineage>
        <taxon>Eukaryota</taxon>
        <taxon>Metazoa</taxon>
        <taxon>Ecdysozoa</taxon>
        <taxon>Arthropoda</taxon>
        <taxon>Hexapoda</taxon>
        <taxon>Insecta</taxon>
        <taxon>Pterygota</taxon>
        <taxon>Neoptera</taxon>
        <taxon>Endopterygota</taxon>
        <taxon>Hymenoptera</taxon>
        <taxon>Apocrita</taxon>
        <taxon>Aculeata</taxon>
        <taxon>Formicoidea</taxon>
        <taxon>Formicidae</taxon>
        <taxon>Formicinae</taxon>
        <taxon>Camponotus</taxon>
    </lineage>
</organism>
<dbReference type="GO" id="GO:0004523">
    <property type="term" value="F:RNA-DNA hybrid ribonuclease activity"/>
    <property type="evidence" value="ECO:0007669"/>
    <property type="project" value="InterPro"/>
</dbReference>
<feature type="non-terminal residue" evidence="2">
    <location>
        <position position="220"/>
    </location>
</feature>
<dbReference type="OrthoDB" id="7701067at2759"/>
<dbReference type="InterPro" id="IPR036397">
    <property type="entry name" value="RNaseH_sf"/>
</dbReference>
<dbReference type="Proteomes" id="UP000000311">
    <property type="component" value="Unassembled WGS sequence"/>
</dbReference>
<accession>E2AL44</accession>
<dbReference type="SUPFAM" id="SSF53098">
    <property type="entry name" value="Ribonuclease H-like"/>
    <property type="match status" value="1"/>
</dbReference>
<evidence type="ECO:0000313" key="3">
    <source>
        <dbReference type="Proteomes" id="UP000000311"/>
    </source>
</evidence>
<feature type="domain" description="RNase H type-1" evidence="1">
    <location>
        <begin position="1"/>
        <end position="101"/>
    </location>
</feature>
<reference evidence="2 3" key="1">
    <citation type="journal article" date="2010" name="Science">
        <title>Genomic comparison of the ants Camponotus floridanus and Harpegnathos saltator.</title>
        <authorList>
            <person name="Bonasio R."/>
            <person name="Zhang G."/>
            <person name="Ye C."/>
            <person name="Mutti N.S."/>
            <person name="Fang X."/>
            <person name="Qin N."/>
            <person name="Donahue G."/>
            <person name="Yang P."/>
            <person name="Li Q."/>
            <person name="Li C."/>
            <person name="Zhang P."/>
            <person name="Huang Z."/>
            <person name="Berger S.L."/>
            <person name="Reinberg D."/>
            <person name="Wang J."/>
            <person name="Liebig J."/>
        </authorList>
    </citation>
    <scope>NUCLEOTIDE SEQUENCE [LARGE SCALE GENOMIC DNA]</scope>
    <source>
        <strain evidence="3">C129</strain>
    </source>
</reference>
<dbReference type="Gene3D" id="3.30.420.10">
    <property type="entry name" value="Ribonuclease H-like superfamily/Ribonuclease H"/>
    <property type="match status" value="1"/>
</dbReference>